<sequence length="113" mass="12276">MPQVPKARLTDLHPPAVQFHPRTVFVGHLEMGFGNSRRNWDMTTTSRLGPVSSRLMTHHKMLSQDPGQRQGLDARSSRGRGGLDARSRSGQPGGPAHGAMITEIGHGGKCTEQ</sequence>
<gene>
    <name evidence="2" type="ORF">K435DRAFT_897547</name>
</gene>
<proteinExistence type="predicted"/>
<evidence type="ECO:0000313" key="3">
    <source>
        <dbReference type="Proteomes" id="UP000297245"/>
    </source>
</evidence>
<name>A0A4S8LZT2_DENBC</name>
<protein>
    <submittedName>
        <fullName evidence="2">Uncharacterized protein</fullName>
    </submittedName>
</protein>
<reference evidence="2 3" key="1">
    <citation type="journal article" date="2019" name="Nat. Ecol. Evol.">
        <title>Megaphylogeny resolves global patterns of mushroom evolution.</title>
        <authorList>
            <person name="Varga T."/>
            <person name="Krizsan K."/>
            <person name="Foldi C."/>
            <person name="Dima B."/>
            <person name="Sanchez-Garcia M."/>
            <person name="Sanchez-Ramirez S."/>
            <person name="Szollosi G.J."/>
            <person name="Szarkandi J.G."/>
            <person name="Papp V."/>
            <person name="Albert L."/>
            <person name="Andreopoulos W."/>
            <person name="Angelini C."/>
            <person name="Antonin V."/>
            <person name="Barry K.W."/>
            <person name="Bougher N.L."/>
            <person name="Buchanan P."/>
            <person name="Buyck B."/>
            <person name="Bense V."/>
            <person name="Catcheside P."/>
            <person name="Chovatia M."/>
            <person name="Cooper J."/>
            <person name="Damon W."/>
            <person name="Desjardin D."/>
            <person name="Finy P."/>
            <person name="Geml J."/>
            <person name="Haridas S."/>
            <person name="Hughes K."/>
            <person name="Justo A."/>
            <person name="Karasinski D."/>
            <person name="Kautmanova I."/>
            <person name="Kiss B."/>
            <person name="Kocsube S."/>
            <person name="Kotiranta H."/>
            <person name="LaButti K.M."/>
            <person name="Lechner B.E."/>
            <person name="Liimatainen K."/>
            <person name="Lipzen A."/>
            <person name="Lukacs Z."/>
            <person name="Mihaltcheva S."/>
            <person name="Morgado L.N."/>
            <person name="Niskanen T."/>
            <person name="Noordeloos M.E."/>
            <person name="Ohm R.A."/>
            <person name="Ortiz-Santana B."/>
            <person name="Ovrebo C."/>
            <person name="Racz N."/>
            <person name="Riley R."/>
            <person name="Savchenko A."/>
            <person name="Shiryaev A."/>
            <person name="Soop K."/>
            <person name="Spirin V."/>
            <person name="Szebenyi C."/>
            <person name="Tomsovsky M."/>
            <person name="Tulloss R.E."/>
            <person name="Uehling J."/>
            <person name="Grigoriev I.V."/>
            <person name="Vagvolgyi C."/>
            <person name="Papp T."/>
            <person name="Martin F.M."/>
            <person name="Miettinen O."/>
            <person name="Hibbett D.S."/>
            <person name="Nagy L.G."/>
        </authorList>
    </citation>
    <scope>NUCLEOTIDE SEQUENCE [LARGE SCALE GENOMIC DNA]</scope>
    <source>
        <strain evidence="2 3">CBS 962.96</strain>
    </source>
</reference>
<accession>A0A4S8LZT2</accession>
<organism evidence="2 3">
    <name type="scientific">Dendrothele bispora (strain CBS 962.96)</name>
    <dbReference type="NCBI Taxonomy" id="1314807"/>
    <lineage>
        <taxon>Eukaryota</taxon>
        <taxon>Fungi</taxon>
        <taxon>Dikarya</taxon>
        <taxon>Basidiomycota</taxon>
        <taxon>Agaricomycotina</taxon>
        <taxon>Agaricomycetes</taxon>
        <taxon>Agaricomycetidae</taxon>
        <taxon>Agaricales</taxon>
        <taxon>Agaricales incertae sedis</taxon>
        <taxon>Dendrothele</taxon>
    </lineage>
</organism>
<feature type="region of interest" description="Disordered" evidence="1">
    <location>
        <begin position="57"/>
        <end position="113"/>
    </location>
</feature>
<dbReference type="Proteomes" id="UP000297245">
    <property type="component" value="Unassembled WGS sequence"/>
</dbReference>
<keyword evidence="3" id="KW-1185">Reference proteome</keyword>
<evidence type="ECO:0000313" key="2">
    <source>
        <dbReference type="EMBL" id="THU95269.1"/>
    </source>
</evidence>
<evidence type="ECO:0000256" key="1">
    <source>
        <dbReference type="SAM" id="MobiDB-lite"/>
    </source>
</evidence>
<dbReference type="EMBL" id="ML179204">
    <property type="protein sequence ID" value="THU95269.1"/>
    <property type="molecule type" value="Genomic_DNA"/>
</dbReference>
<dbReference type="AlphaFoldDB" id="A0A4S8LZT2"/>